<keyword evidence="5" id="KW-1133">Transmembrane helix</keyword>
<evidence type="ECO:0000256" key="2">
    <source>
        <dbReference type="ARBA" id="ARBA00006228"/>
    </source>
</evidence>
<dbReference type="Pfam" id="PF01899">
    <property type="entry name" value="MNHE"/>
    <property type="match status" value="1"/>
</dbReference>
<evidence type="ECO:0000256" key="4">
    <source>
        <dbReference type="ARBA" id="ARBA00022692"/>
    </source>
</evidence>
<dbReference type="InterPro" id="IPR002758">
    <property type="entry name" value="Cation_antiport_E"/>
</dbReference>
<proteinExistence type="inferred from homology"/>
<dbReference type="AlphaFoldDB" id="A0A0X8XBM2"/>
<keyword evidence="6" id="KW-0472">Membrane</keyword>
<protein>
    <recommendedName>
        <fullName evidence="9">Na(+) H(+) antiporter subunit E</fullName>
    </recommendedName>
</protein>
<reference evidence="7" key="1">
    <citation type="submission" date="2016-02" db="EMBL/GenBank/DDBJ databases">
        <title>Halorhodospira halochloris DSM-1059 complete genome, version 2.</title>
        <authorList>
            <person name="Tsukatani Y."/>
        </authorList>
    </citation>
    <scope>NUCLEOTIDE SEQUENCE</scope>
    <source>
        <strain evidence="7">DSM 1059</strain>
    </source>
</reference>
<keyword evidence="4" id="KW-0812">Transmembrane</keyword>
<accession>A0A0X8XBM2</accession>
<dbReference type="KEGG" id="hhk:HH1059_21850"/>
<dbReference type="RefSeq" id="WP_096410179.1">
    <property type="nucleotide sequence ID" value="NZ_AP017372.2"/>
</dbReference>
<evidence type="ECO:0000313" key="8">
    <source>
        <dbReference type="Proteomes" id="UP000218890"/>
    </source>
</evidence>
<name>A0A0X8XBM2_HALHR</name>
<evidence type="ECO:0000256" key="6">
    <source>
        <dbReference type="ARBA" id="ARBA00023136"/>
    </source>
</evidence>
<evidence type="ECO:0000313" key="7">
    <source>
        <dbReference type="EMBL" id="BAU58894.1"/>
    </source>
</evidence>
<comment type="subcellular location">
    <subcellularLocation>
        <location evidence="1">Cell membrane</location>
        <topology evidence="1">Multi-pass membrane protein</topology>
    </subcellularLocation>
</comment>
<keyword evidence="3" id="KW-1003">Cell membrane</keyword>
<evidence type="ECO:0000256" key="3">
    <source>
        <dbReference type="ARBA" id="ARBA00022475"/>
    </source>
</evidence>
<dbReference type="PANTHER" id="PTHR34584">
    <property type="entry name" value="NA(+)/H(+) ANTIPORTER SUBUNIT E1"/>
    <property type="match status" value="1"/>
</dbReference>
<comment type="similarity">
    <text evidence="2">Belongs to the CPA3 antiporters (TC 2.A.63) subunit E family.</text>
</comment>
<organism evidence="7 8">
    <name type="scientific">Halorhodospira halochloris</name>
    <name type="common">Ectothiorhodospira halochloris</name>
    <dbReference type="NCBI Taxonomy" id="1052"/>
    <lineage>
        <taxon>Bacteria</taxon>
        <taxon>Pseudomonadati</taxon>
        <taxon>Pseudomonadota</taxon>
        <taxon>Gammaproteobacteria</taxon>
        <taxon>Chromatiales</taxon>
        <taxon>Ectothiorhodospiraceae</taxon>
        <taxon>Halorhodospira</taxon>
    </lineage>
</organism>
<keyword evidence="8" id="KW-1185">Reference proteome</keyword>
<evidence type="ECO:0008006" key="9">
    <source>
        <dbReference type="Google" id="ProtNLM"/>
    </source>
</evidence>
<sequence length="165" mass="18196">MAGENVRRFAKALVLVLLLWLIMTGGELGGAFGVATVVIAAGGALLYLGRWTHRWRWLRLPGFVLFFVSRSFVGGLDVGYRALHPGLPVHPAWIRYKLSLPIGEPRVVMVAVVSLLPGTLAADLYSDELIIHGVTPSAESEVRRLEEKIRYFYALDEVVPTQKAS</sequence>
<dbReference type="Proteomes" id="UP000218890">
    <property type="component" value="Chromosome"/>
</dbReference>
<gene>
    <name evidence="7" type="ORF">HH1059_21850</name>
</gene>
<dbReference type="GO" id="GO:0008324">
    <property type="term" value="F:monoatomic cation transmembrane transporter activity"/>
    <property type="evidence" value="ECO:0007669"/>
    <property type="project" value="InterPro"/>
</dbReference>
<dbReference type="GO" id="GO:0005886">
    <property type="term" value="C:plasma membrane"/>
    <property type="evidence" value="ECO:0007669"/>
    <property type="project" value="UniProtKB-SubCell"/>
</dbReference>
<dbReference type="PANTHER" id="PTHR34584:SF1">
    <property type="entry name" value="NA(+)_H(+) ANTIPORTER SUBUNIT E1"/>
    <property type="match status" value="1"/>
</dbReference>
<evidence type="ECO:0000256" key="1">
    <source>
        <dbReference type="ARBA" id="ARBA00004651"/>
    </source>
</evidence>
<evidence type="ECO:0000256" key="5">
    <source>
        <dbReference type="ARBA" id="ARBA00022989"/>
    </source>
</evidence>
<dbReference type="EMBL" id="AP017372">
    <property type="protein sequence ID" value="BAU58894.1"/>
    <property type="molecule type" value="Genomic_DNA"/>
</dbReference>